<feature type="transmembrane region" description="Helical" evidence="1">
    <location>
        <begin position="99"/>
        <end position="126"/>
    </location>
</feature>
<dbReference type="AlphaFoldDB" id="A0A0L6VTW5"/>
<feature type="transmembrane region" description="Helical" evidence="1">
    <location>
        <begin position="171"/>
        <end position="189"/>
    </location>
</feature>
<dbReference type="Proteomes" id="UP000037035">
    <property type="component" value="Unassembled WGS sequence"/>
</dbReference>
<comment type="caution">
    <text evidence="2">The sequence shown here is derived from an EMBL/GenBank/DDBJ whole genome shotgun (WGS) entry which is preliminary data.</text>
</comment>
<protein>
    <submittedName>
        <fullName evidence="2">Putative signal peptide protein</fullName>
    </submittedName>
</protein>
<reference evidence="2 3" key="1">
    <citation type="submission" date="2015-08" db="EMBL/GenBank/DDBJ databases">
        <title>Next Generation Sequencing and Analysis of the Genome of Puccinia sorghi L Schw, the Causal Agent of Maize Common Rust.</title>
        <authorList>
            <person name="Rochi L."/>
            <person name="Burguener G."/>
            <person name="Darino M."/>
            <person name="Turjanski A."/>
            <person name="Kreff E."/>
            <person name="Dieguez M.J."/>
            <person name="Sacco F."/>
        </authorList>
    </citation>
    <scope>NUCLEOTIDE SEQUENCE [LARGE SCALE GENOMIC DNA]</scope>
    <source>
        <strain evidence="2 3">RO10H11247</strain>
    </source>
</reference>
<dbReference type="EMBL" id="LAVV01000666">
    <property type="protein sequence ID" value="KNZ64154.1"/>
    <property type="molecule type" value="Genomic_DNA"/>
</dbReference>
<evidence type="ECO:0000313" key="3">
    <source>
        <dbReference type="Proteomes" id="UP000037035"/>
    </source>
</evidence>
<keyword evidence="1" id="KW-0812">Transmembrane</keyword>
<keyword evidence="1" id="KW-1133">Transmembrane helix</keyword>
<gene>
    <name evidence="2" type="ORF">VP01_105g3</name>
</gene>
<accession>A0A0L6VTW5</accession>
<keyword evidence="1" id="KW-0472">Membrane</keyword>
<sequence>MSPDGRWHEATELIQFSSLMSLVICYTQSTAETDIRRWYMYLDTTQESSTFLELLLSSQSHHTSPKHLKQAVKSPFHFHKLHFTSICMSFSFFSFSLSLFFFFFFLFFLIFLSCCSYVCLFLRVFFTYGYEANVEISFLFLLIPELHLFSPSSISTQSSYTVAFESLYSSHFLFILFQNHFFASLYLIYITGLNTSNIKIGSSPYFSTEPFQKGPLAFFPFLAVKPCMQLILLLCSLCISTKYSMHNALNAVKPCMQLLSVCICCYWESWIRNKVLVWVSRWGWISPTKTHTRAWKTNHISSESHLFFFPPQKMSHSCFHSPPSLSSNLPRLLCCVCDFVLTSLSTPVSTKSKHSLHNQTYFFTWLFFKALCNQFKNYLLFNCRGYQLNLGPSSPKIRLNLCTTSNKHTTGMISVYDQVQRRHLHASQIVSIQPVWVFWKLKVTIPHEKINHFHGGNKHSIAAILFSFQCFLRRKFPLQSALSLHCKKKLAQLPAVEMQKLPGSFCSYSNLSQRLIQPRFDAQSLFTLVTVPKHLHMQKDGLRFYIRF</sequence>
<evidence type="ECO:0000313" key="2">
    <source>
        <dbReference type="EMBL" id="KNZ64154.1"/>
    </source>
</evidence>
<name>A0A0L6VTW5_9BASI</name>
<keyword evidence="3" id="KW-1185">Reference proteome</keyword>
<evidence type="ECO:0000256" key="1">
    <source>
        <dbReference type="SAM" id="Phobius"/>
    </source>
</evidence>
<feature type="transmembrane region" description="Helical" evidence="1">
    <location>
        <begin position="217"/>
        <end position="239"/>
    </location>
</feature>
<proteinExistence type="predicted"/>
<organism evidence="2 3">
    <name type="scientific">Puccinia sorghi</name>
    <dbReference type="NCBI Taxonomy" id="27349"/>
    <lineage>
        <taxon>Eukaryota</taxon>
        <taxon>Fungi</taxon>
        <taxon>Dikarya</taxon>
        <taxon>Basidiomycota</taxon>
        <taxon>Pucciniomycotina</taxon>
        <taxon>Pucciniomycetes</taxon>
        <taxon>Pucciniales</taxon>
        <taxon>Pucciniaceae</taxon>
        <taxon>Puccinia</taxon>
    </lineage>
</organism>
<dbReference type="VEuPathDB" id="FungiDB:VP01_105g3"/>